<evidence type="ECO:0000313" key="2">
    <source>
        <dbReference type="Proteomes" id="UP000542125"/>
    </source>
</evidence>
<dbReference type="EMBL" id="JACBYR010000001">
    <property type="protein sequence ID" value="NYE82158.1"/>
    <property type="molecule type" value="Genomic_DNA"/>
</dbReference>
<keyword evidence="2" id="KW-1185">Reference proteome</keyword>
<accession>A0A7Y9ISJ7</accession>
<proteinExistence type="predicted"/>
<sequence length="329" mass="37248">MVDLQNKKILLVMPQFFGYETQISTKLRSRGADVTFVGDRPSLSTFAKIATRISPGMMKPFADRHFRSIFASMAADSFDYILIIKGESMSIAVTKEMFARFPSAKKVFYLWDSFKNSKGAFSKLSLFDEVLTFDPVDAKQTPGVRFRPLFYADSYLASPGSTKPAIDVLFVGTAHTDRFPVLRKLREALPPGTRVYYYLFLASKLVFWGRKVLDPRLKHSGIADFKFVPLSGSENAALFQQAFAIADVERKVQRGLTMRTLEVLAAHKKLITTNAQVRDYDFYDSNNILVIDRNEPVVPADFFNTDFRAGDPSILQRYSLDGWIDDVFA</sequence>
<name>A0A7Y9ISJ7_9BURK</name>
<dbReference type="Proteomes" id="UP000542125">
    <property type="component" value="Unassembled WGS sequence"/>
</dbReference>
<dbReference type="AlphaFoldDB" id="A0A7Y9ISJ7"/>
<comment type="caution">
    <text evidence="1">The sequence shown here is derived from an EMBL/GenBank/DDBJ whole genome shotgun (WGS) entry which is preliminary data.</text>
</comment>
<protein>
    <submittedName>
        <fullName evidence="1">Uncharacterized protein</fullName>
    </submittedName>
</protein>
<gene>
    <name evidence="1" type="ORF">FHW18_001429</name>
</gene>
<organism evidence="1 2">
    <name type="scientific">Pigmentiphaga litoralis</name>
    <dbReference type="NCBI Taxonomy" id="516702"/>
    <lineage>
        <taxon>Bacteria</taxon>
        <taxon>Pseudomonadati</taxon>
        <taxon>Pseudomonadota</taxon>
        <taxon>Betaproteobacteria</taxon>
        <taxon>Burkholderiales</taxon>
        <taxon>Alcaligenaceae</taxon>
        <taxon>Pigmentiphaga</taxon>
    </lineage>
</organism>
<evidence type="ECO:0000313" key="1">
    <source>
        <dbReference type="EMBL" id="NYE82158.1"/>
    </source>
</evidence>
<reference evidence="1 2" key="1">
    <citation type="submission" date="2020-07" db="EMBL/GenBank/DDBJ databases">
        <title>Genomic Encyclopedia of Type Strains, Phase IV (KMG-V): Genome sequencing to study the core and pangenomes of soil and plant-associated prokaryotes.</title>
        <authorList>
            <person name="Whitman W."/>
        </authorList>
    </citation>
    <scope>NUCLEOTIDE SEQUENCE [LARGE SCALE GENOMIC DNA]</scope>
    <source>
        <strain evidence="1 2">SAS40</strain>
    </source>
</reference>
<dbReference type="RefSeq" id="WP_179584746.1">
    <property type="nucleotide sequence ID" value="NZ_JACBYR010000001.1"/>
</dbReference>